<dbReference type="InterPro" id="IPR036514">
    <property type="entry name" value="SGNH_hydro_sf"/>
</dbReference>
<dbReference type="Proteomes" id="UP000487268">
    <property type="component" value="Unassembled WGS sequence"/>
</dbReference>
<dbReference type="EMBL" id="WEGH01000001">
    <property type="protein sequence ID" value="MQY03037.1"/>
    <property type="molecule type" value="Genomic_DNA"/>
</dbReference>
<dbReference type="Pfam" id="PF13472">
    <property type="entry name" value="Lipase_GDSL_2"/>
    <property type="match status" value="1"/>
</dbReference>
<evidence type="ECO:0000313" key="3">
    <source>
        <dbReference type="EMBL" id="MQY03037.1"/>
    </source>
</evidence>
<keyword evidence="1" id="KW-0732">Signal</keyword>
<keyword evidence="4" id="KW-1185">Reference proteome</keyword>
<dbReference type="Gene3D" id="3.40.50.1110">
    <property type="entry name" value="SGNH hydrolase"/>
    <property type="match status" value="1"/>
</dbReference>
<dbReference type="CDD" id="cd01830">
    <property type="entry name" value="XynE_like"/>
    <property type="match status" value="1"/>
</dbReference>
<evidence type="ECO:0000313" key="4">
    <source>
        <dbReference type="Proteomes" id="UP000487268"/>
    </source>
</evidence>
<name>A0A7K0BPI2_9ACTN</name>
<accession>A0A7K0BPI2</accession>
<dbReference type="PANTHER" id="PTHR43784">
    <property type="entry name" value="GDSL-LIKE LIPASE/ACYLHYDROLASE, PUTATIVE (AFU_ORTHOLOGUE AFUA_2G00820)-RELATED"/>
    <property type="match status" value="1"/>
</dbReference>
<evidence type="ECO:0000256" key="1">
    <source>
        <dbReference type="SAM" id="SignalP"/>
    </source>
</evidence>
<sequence length="424" mass="44553">MLVTFSRLRAGAISLLFLTPLAAPLATAPAAHAGASAPWVGSWTASATAAPPPELLDPGQPLVKGFKDQTVREIVHTSVGGGAVRLHITNAHGQHDLKVGHVTVGVPKGEAELAAAPLEATFRGARGVVIPKGGEAVTDPVPLRTAGGADLAVSIYLPEDTGPTTNHSLANQITYFSGTGDFAAQAGGQAFTDSGGNWFFLSGVDVRPDRATRAVVAFGDDLTDGFGADFNADDRWTDRLAARLRGAERPAAVLNEGVAGNRLLHDSPCFGANALARLRPDVLAQARVKAVILHEGMNDIGFGRMPDQGCFAPNRPATAAEIIGRYRQIIARLHARGVRVIGATLTPIAGSPFFSAAGEETRQKVNAWIRSGHAFDGHVDFDRAVRDPQHPQSLLEAYDWGDHLHPNAAGYQAMGDAVDLRLLG</sequence>
<gene>
    <name evidence="3" type="ORF">ACRB68_10720</name>
</gene>
<reference evidence="3 4" key="1">
    <citation type="submission" date="2019-10" db="EMBL/GenBank/DDBJ databases">
        <title>Actinomadura rubteroloni sp. nov. and Actinomadura macrotermitis sp. nov., isolated from the gut of fungus growing-termite Macrotermes natalensis.</title>
        <authorList>
            <person name="Benndorf R."/>
            <person name="Martin K."/>
            <person name="Kuefner M."/>
            <person name="De Beer W."/>
            <person name="Kaster A.-K."/>
            <person name="Vollmers J."/>
            <person name="Poulsen M."/>
            <person name="Beemelmanns C."/>
        </authorList>
    </citation>
    <scope>NUCLEOTIDE SEQUENCE [LARGE SCALE GENOMIC DNA]</scope>
    <source>
        <strain evidence="3 4">RB68</strain>
    </source>
</reference>
<comment type="caution">
    <text evidence="3">The sequence shown here is derived from an EMBL/GenBank/DDBJ whole genome shotgun (WGS) entry which is preliminary data.</text>
</comment>
<evidence type="ECO:0000259" key="2">
    <source>
        <dbReference type="Pfam" id="PF13472"/>
    </source>
</evidence>
<dbReference type="InterPro" id="IPR013830">
    <property type="entry name" value="SGNH_hydro"/>
</dbReference>
<feature type="signal peptide" evidence="1">
    <location>
        <begin position="1"/>
        <end position="33"/>
    </location>
</feature>
<proteinExistence type="predicted"/>
<protein>
    <recommendedName>
        <fullName evidence="2">SGNH hydrolase-type esterase domain-containing protein</fullName>
    </recommendedName>
</protein>
<dbReference type="AlphaFoldDB" id="A0A7K0BPI2"/>
<dbReference type="PANTHER" id="PTHR43784:SF2">
    <property type="entry name" value="GDSL-LIKE LIPASE_ACYLHYDROLASE, PUTATIVE (AFU_ORTHOLOGUE AFUA_2G00820)-RELATED"/>
    <property type="match status" value="1"/>
</dbReference>
<dbReference type="InterPro" id="IPR053140">
    <property type="entry name" value="GDSL_Rv0518-like"/>
</dbReference>
<organism evidence="3 4">
    <name type="scientific">Actinomadura macrotermitis</name>
    <dbReference type="NCBI Taxonomy" id="2585200"/>
    <lineage>
        <taxon>Bacteria</taxon>
        <taxon>Bacillati</taxon>
        <taxon>Actinomycetota</taxon>
        <taxon>Actinomycetes</taxon>
        <taxon>Streptosporangiales</taxon>
        <taxon>Thermomonosporaceae</taxon>
        <taxon>Actinomadura</taxon>
    </lineage>
</organism>
<feature type="domain" description="SGNH hydrolase-type esterase" evidence="2">
    <location>
        <begin position="217"/>
        <end position="413"/>
    </location>
</feature>
<feature type="chain" id="PRO_5039716822" description="SGNH hydrolase-type esterase domain-containing protein" evidence="1">
    <location>
        <begin position="34"/>
        <end position="424"/>
    </location>
</feature>
<dbReference type="SUPFAM" id="SSF52266">
    <property type="entry name" value="SGNH hydrolase"/>
    <property type="match status" value="1"/>
</dbReference>